<feature type="transmembrane region" description="Helical" evidence="1">
    <location>
        <begin position="62"/>
        <end position="85"/>
    </location>
</feature>
<dbReference type="RefSeq" id="WP_386808589.1">
    <property type="nucleotide sequence ID" value="NZ_JBHTMV010000003.1"/>
</dbReference>
<keyword evidence="1" id="KW-0812">Transmembrane</keyword>
<accession>A0ABW3WME3</accession>
<reference evidence="3" key="1">
    <citation type="journal article" date="2019" name="Int. J. Syst. Evol. Microbiol.">
        <title>The Global Catalogue of Microorganisms (GCM) 10K type strain sequencing project: providing services to taxonomists for standard genome sequencing and annotation.</title>
        <authorList>
            <consortium name="The Broad Institute Genomics Platform"/>
            <consortium name="The Broad Institute Genome Sequencing Center for Infectious Disease"/>
            <person name="Wu L."/>
            <person name="Ma J."/>
        </authorList>
    </citation>
    <scope>NUCLEOTIDE SEQUENCE [LARGE SCALE GENOMIC DNA]</scope>
    <source>
        <strain evidence="3">CCUG 62221</strain>
    </source>
</reference>
<dbReference type="InterPro" id="IPR009325">
    <property type="entry name" value="DUF983"/>
</dbReference>
<dbReference type="EMBL" id="JBHTMV010000003">
    <property type="protein sequence ID" value="MFD1293389.1"/>
    <property type="molecule type" value="Genomic_DNA"/>
</dbReference>
<evidence type="ECO:0000313" key="3">
    <source>
        <dbReference type="Proteomes" id="UP001597241"/>
    </source>
</evidence>
<keyword evidence="1" id="KW-1133">Transmembrane helix</keyword>
<gene>
    <name evidence="2" type="ORF">ACFQ5N_06030</name>
</gene>
<proteinExistence type="predicted"/>
<sequence>MIKKGNKLYSIFFNKCPRCHEGDFMQEKNIFKLHKAFNMHENCTKCGLKYTMEPSFFYGAMYVNYGLTVGIGIITFAIATLFFKLSLLESFLPIVVMLVLTAPVTIRLSRIIWINIFVKYDPTTIRITENDQ</sequence>
<name>A0ABW3WME3_9FLAO</name>
<comment type="caution">
    <text evidence="2">The sequence shown here is derived from an EMBL/GenBank/DDBJ whole genome shotgun (WGS) entry which is preliminary data.</text>
</comment>
<protein>
    <submittedName>
        <fullName evidence="2">DUF983 domain-containing protein</fullName>
    </submittedName>
</protein>
<keyword evidence="3" id="KW-1185">Reference proteome</keyword>
<evidence type="ECO:0000256" key="1">
    <source>
        <dbReference type="SAM" id="Phobius"/>
    </source>
</evidence>
<keyword evidence="1" id="KW-0472">Membrane</keyword>
<feature type="transmembrane region" description="Helical" evidence="1">
    <location>
        <begin position="91"/>
        <end position="109"/>
    </location>
</feature>
<evidence type="ECO:0000313" key="2">
    <source>
        <dbReference type="EMBL" id="MFD1293389.1"/>
    </source>
</evidence>
<dbReference type="Pfam" id="PF06170">
    <property type="entry name" value="DUF983"/>
    <property type="match status" value="1"/>
</dbReference>
<dbReference type="Proteomes" id="UP001597241">
    <property type="component" value="Unassembled WGS sequence"/>
</dbReference>
<organism evidence="2 3">
    <name type="scientific">Lutibacter holmesii</name>
    <dbReference type="NCBI Taxonomy" id="1137985"/>
    <lineage>
        <taxon>Bacteria</taxon>
        <taxon>Pseudomonadati</taxon>
        <taxon>Bacteroidota</taxon>
        <taxon>Flavobacteriia</taxon>
        <taxon>Flavobacteriales</taxon>
        <taxon>Flavobacteriaceae</taxon>
        <taxon>Lutibacter</taxon>
    </lineage>
</organism>